<feature type="compositionally biased region" description="Basic and acidic residues" evidence="1">
    <location>
        <begin position="69"/>
        <end position="82"/>
    </location>
</feature>
<name>A0A9P4SKN0_9PEZI</name>
<evidence type="ECO:0000256" key="2">
    <source>
        <dbReference type="SAM" id="SignalP"/>
    </source>
</evidence>
<feature type="region of interest" description="Disordered" evidence="1">
    <location>
        <begin position="41"/>
        <end position="125"/>
    </location>
</feature>
<dbReference type="PANTHER" id="PTHR42028:SF1">
    <property type="entry name" value="YALI0E30657P"/>
    <property type="match status" value="1"/>
</dbReference>
<gene>
    <name evidence="4" type="ORF">M501DRAFT_994591</name>
</gene>
<dbReference type="AlphaFoldDB" id="A0A9P4SKN0"/>
<feature type="compositionally biased region" description="Basic and acidic residues" evidence="1">
    <location>
        <begin position="97"/>
        <end position="110"/>
    </location>
</feature>
<organism evidence="4 5">
    <name type="scientific">Patellaria atrata CBS 101060</name>
    <dbReference type="NCBI Taxonomy" id="1346257"/>
    <lineage>
        <taxon>Eukaryota</taxon>
        <taxon>Fungi</taxon>
        <taxon>Dikarya</taxon>
        <taxon>Ascomycota</taxon>
        <taxon>Pezizomycotina</taxon>
        <taxon>Dothideomycetes</taxon>
        <taxon>Dothideomycetes incertae sedis</taxon>
        <taxon>Patellariales</taxon>
        <taxon>Patellariaceae</taxon>
        <taxon>Patellaria</taxon>
    </lineage>
</organism>
<dbReference type="Proteomes" id="UP000799429">
    <property type="component" value="Unassembled WGS sequence"/>
</dbReference>
<evidence type="ECO:0000313" key="4">
    <source>
        <dbReference type="EMBL" id="KAF2843605.1"/>
    </source>
</evidence>
<sequence length="305" mass="33808">MKASQFLVTTFVAFSTLTAAWPRLEDVYDLKPVEALEGYVFPRQDNDDEENSRTTARETEPAETSEPTITRDDTPTRTREPETTVTGESTETEDPEMTDRPPRTGTRTEEGTETGTRRGSRTGTRTFSRTKAINPLDPAGGVQLQTPGPLEGPQYYKVGDYITFGWNYTSLSATPSYIDVMATCTVNNALYTIAANQSFETSALFVWDTKPTPSPAYVVAMYTLLIYDSEAGTTAIPQAGYLSAFKQFSFGMYTPKPKVDWNDYHCIVCNAGVQSMERQTLTVLLGTTMVTVLSFTWFANGFGIF</sequence>
<evidence type="ECO:0000313" key="5">
    <source>
        <dbReference type="Proteomes" id="UP000799429"/>
    </source>
</evidence>
<dbReference type="Pfam" id="PF23585">
    <property type="entry name" value="DUF7137"/>
    <property type="match status" value="1"/>
</dbReference>
<dbReference type="EMBL" id="MU006089">
    <property type="protein sequence ID" value="KAF2843605.1"/>
    <property type="molecule type" value="Genomic_DNA"/>
</dbReference>
<keyword evidence="5" id="KW-1185">Reference proteome</keyword>
<comment type="caution">
    <text evidence="4">The sequence shown here is derived from an EMBL/GenBank/DDBJ whole genome shotgun (WGS) entry which is preliminary data.</text>
</comment>
<protein>
    <recommendedName>
        <fullName evidence="3">DUF7137 domain-containing protein</fullName>
    </recommendedName>
</protein>
<evidence type="ECO:0000259" key="3">
    <source>
        <dbReference type="Pfam" id="PF23585"/>
    </source>
</evidence>
<dbReference type="PANTHER" id="PTHR42028">
    <property type="entry name" value="CHROMOSOME 1, WHOLE GENOME SHOTGUN SEQUENCE"/>
    <property type="match status" value="1"/>
</dbReference>
<feature type="signal peptide" evidence="2">
    <location>
        <begin position="1"/>
        <end position="20"/>
    </location>
</feature>
<feature type="compositionally biased region" description="Basic and acidic residues" evidence="1">
    <location>
        <begin position="51"/>
        <end position="60"/>
    </location>
</feature>
<feature type="chain" id="PRO_5040444225" description="DUF7137 domain-containing protein" evidence="2">
    <location>
        <begin position="21"/>
        <end position="305"/>
    </location>
</feature>
<evidence type="ECO:0000256" key="1">
    <source>
        <dbReference type="SAM" id="MobiDB-lite"/>
    </source>
</evidence>
<proteinExistence type="predicted"/>
<dbReference type="OrthoDB" id="2435509at2759"/>
<accession>A0A9P4SKN0</accession>
<dbReference type="InterPro" id="IPR055561">
    <property type="entry name" value="DUF7137"/>
</dbReference>
<keyword evidence="2" id="KW-0732">Signal</keyword>
<reference evidence="4" key="1">
    <citation type="journal article" date="2020" name="Stud. Mycol.">
        <title>101 Dothideomycetes genomes: a test case for predicting lifestyles and emergence of pathogens.</title>
        <authorList>
            <person name="Haridas S."/>
            <person name="Albert R."/>
            <person name="Binder M."/>
            <person name="Bloem J."/>
            <person name="Labutti K."/>
            <person name="Salamov A."/>
            <person name="Andreopoulos B."/>
            <person name="Baker S."/>
            <person name="Barry K."/>
            <person name="Bills G."/>
            <person name="Bluhm B."/>
            <person name="Cannon C."/>
            <person name="Castanera R."/>
            <person name="Culley D."/>
            <person name="Daum C."/>
            <person name="Ezra D."/>
            <person name="Gonzalez J."/>
            <person name="Henrissat B."/>
            <person name="Kuo A."/>
            <person name="Liang C."/>
            <person name="Lipzen A."/>
            <person name="Lutzoni F."/>
            <person name="Magnuson J."/>
            <person name="Mondo S."/>
            <person name="Nolan M."/>
            <person name="Ohm R."/>
            <person name="Pangilinan J."/>
            <person name="Park H.-J."/>
            <person name="Ramirez L."/>
            <person name="Alfaro M."/>
            <person name="Sun H."/>
            <person name="Tritt A."/>
            <person name="Yoshinaga Y."/>
            <person name="Zwiers L.-H."/>
            <person name="Turgeon B."/>
            <person name="Goodwin S."/>
            <person name="Spatafora J."/>
            <person name="Crous P."/>
            <person name="Grigoriev I."/>
        </authorList>
    </citation>
    <scope>NUCLEOTIDE SEQUENCE</scope>
    <source>
        <strain evidence="4">CBS 101060</strain>
    </source>
</reference>
<feature type="domain" description="DUF7137" evidence="3">
    <location>
        <begin position="137"/>
        <end position="266"/>
    </location>
</feature>